<reference evidence="3" key="1">
    <citation type="journal article" date="2023" name="Mol. Biol. Evol.">
        <title>Third-Generation Sequencing Reveals the Adaptive Role of the Epigenome in Three Deep-Sea Polychaetes.</title>
        <authorList>
            <person name="Perez M."/>
            <person name="Aroh O."/>
            <person name="Sun Y."/>
            <person name="Lan Y."/>
            <person name="Juniper S.K."/>
            <person name="Young C.R."/>
            <person name="Angers B."/>
            <person name="Qian P.Y."/>
        </authorList>
    </citation>
    <scope>NUCLEOTIDE SEQUENCE</scope>
    <source>
        <strain evidence="3">R07B-5</strain>
    </source>
</reference>
<evidence type="ECO:0000313" key="4">
    <source>
        <dbReference type="Proteomes" id="UP001209878"/>
    </source>
</evidence>
<gene>
    <name evidence="3" type="ORF">NP493_46g09001</name>
</gene>
<dbReference type="InterPro" id="IPR021818">
    <property type="entry name" value="SIPA1L_C"/>
</dbReference>
<feature type="domain" description="Signal-induced proliferation-associated 1-like protein C-terminal" evidence="2">
    <location>
        <begin position="35"/>
        <end position="202"/>
    </location>
</feature>
<feature type="compositionally biased region" description="Polar residues" evidence="1">
    <location>
        <begin position="234"/>
        <end position="249"/>
    </location>
</feature>
<sequence>MWICLVSRRGVTAAVSDENISSRQHAGKGSSDASSHRHNDAPSKSSTFQEDLMRLINPDFNDRDTARRGDAPLTRTAASTNSHRKFRGRPSRLQRTLSDESMCGAVASKQYRDPGDAFFTSAIPARSRREHFFSDPRLSPRALTDRSCARMNGTSRPPTSPILPLPDSARVDWTNLVDAARAFEDTEAAMKPGSRTNMVESHNSTEIRRGSISHPSDTPHGGHPPPPPMRAAASNKTSGAWRSGMNSPGQRIEELENQLRQVEQELERERSEKCLLQTQVQQLQQDNIELQDESQKAATQLRQFTEWFFNTIDRQ</sequence>
<protein>
    <recommendedName>
        <fullName evidence="2">Signal-induced proliferation-associated 1-like protein C-terminal domain-containing protein</fullName>
    </recommendedName>
</protein>
<feature type="region of interest" description="Disordered" evidence="1">
    <location>
        <begin position="185"/>
        <end position="250"/>
    </location>
</feature>
<feature type="compositionally biased region" description="Basic and acidic residues" evidence="1">
    <location>
        <begin position="60"/>
        <end position="70"/>
    </location>
</feature>
<evidence type="ECO:0000313" key="3">
    <source>
        <dbReference type="EMBL" id="KAK2191778.1"/>
    </source>
</evidence>
<evidence type="ECO:0000256" key="1">
    <source>
        <dbReference type="SAM" id="MobiDB-lite"/>
    </source>
</evidence>
<name>A0AAD9PBN8_RIDPI</name>
<evidence type="ECO:0000259" key="2">
    <source>
        <dbReference type="Pfam" id="PF11881"/>
    </source>
</evidence>
<keyword evidence="4" id="KW-1185">Reference proteome</keyword>
<accession>A0AAD9PBN8</accession>
<comment type="caution">
    <text evidence="3">The sequence shown here is derived from an EMBL/GenBank/DDBJ whole genome shotgun (WGS) entry which is preliminary data.</text>
</comment>
<dbReference type="EMBL" id="JAODUO010000046">
    <property type="protein sequence ID" value="KAK2191778.1"/>
    <property type="molecule type" value="Genomic_DNA"/>
</dbReference>
<dbReference type="AlphaFoldDB" id="A0AAD9PBN8"/>
<feature type="region of interest" description="Disordered" evidence="1">
    <location>
        <begin position="148"/>
        <end position="167"/>
    </location>
</feature>
<organism evidence="3 4">
    <name type="scientific">Ridgeia piscesae</name>
    <name type="common">Tubeworm</name>
    <dbReference type="NCBI Taxonomy" id="27915"/>
    <lineage>
        <taxon>Eukaryota</taxon>
        <taxon>Metazoa</taxon>
        <taxon>Spiralia</taxon>
        <taxon>Lophotrochozoa</taxon>
        <taxon>Annelida</taxon>
        <taxon>Polychaeta</taxon>
        <taxon>Sedentaria</taxon>
        <taxon>Canalipalpata</taxon>
        <taxon>Sabellida</taxon>
        <taxon>Siboglinidae</taxon>
        <taxon>Ridgeia</taxon>
    </lineage>
</organism>
<proteinExistence type="predicted"/>
<feature type="region of interest" description="Disordered" evidence="1">
    <location>
        <begin position="17"/>
        <end position="90"/>
    </location>
</feature>
<dbReference type="Proteomes" id="UP001209878">
    <property type="component" value="Unassembled WGS sequence"/>
</dbReference>
<dbReference type="Pfam" id="PF11881">
    <property type="entry name" value="SPAR_C"/>
    <property type="match status" value="1"/>
</dbReference>